<keyword evidence="1" id="KW-0472">Membrane</keyword>
<evidence type="ECO:0000313" key="3">
    <source>
        <dbReference type="Proteomes" id="UP001232343"/>
    </source>
</evidence>
<dbReference type="EMBL" id="JAUSUO010000001">
    <property type="protein sequence ID" value="MDQ0342379.1"/>
    <property type="molecule type" value="Genomic_DNA"/>
</dbReference>
<reference evidence="2 3" key="1">
    <citation type="submission" date="2023-07" db="EMBL/GenBank/DDBJ databases">
        <title>Genomic Encyclopedia of Type Strains, Phase IV (KMG-IV): sequencing the most valuable type-strain genomes for metagenomic binning, comparative biology and taxonomic classification.</title>
        <authorList>
            <person name="Goeker M."/>
        </authorList>
    </citation>
    <scope>NUCLEOTIDE SEQUENCE [LARGE SCALE GENOMIC DNA]</scope>
    <source>
        <strain evidence="2 3">DSM 27848</strain>
    </source>
</reference>
<keyword evidence="1" id="KW-0812">Transmembrane</keyword>
<dbReference type="Proteomes" id="UP001232343">
    <property type="component" value="Unassembled WGS sequence"/>
</dbReference>
<keyword evidence="1" id="KW-1133">Transmembrane helix</keyword>
<evidence type="ECO:0000256" key="1">
    <source>
        <dbReference type="SAM" id="Phobius"/>
    </source>
</evidence>
<protein>
    <submittedName>
        <fullName evidence="2">Type II secretory pathway component PulK</fullName>
    </submittedName>
</protein>
<comment type="caution">
    <text evidence="2">The sequence shown here is derived from an EMBL/GenBank/DDBJ whole genome shotgun (WGS) entry which is preliminary data.</text>
</comment>
<accession>A0ABU0D1U9</accession>
<proteinExistence type="predicted"/>
<evidence type="ECO:0000313" key="2">
    <source>
        <dbReference type="EMBL" id="MDQ0342379.1"/>
    </source>
</evidence>
<keyword evidence="3" id="KW-1185">Reference proteome</keyword>
<name>A0ABU0D1U9_9BACI</name>
<dbReference type="RefSeq" id="WP_244680542.1">
    <property type="nucleotide sequence ID" value="NZ_JALIRM010000001.1"/>
</dbReference>
<feature type="transmembrane region" description="Helical" evidence="1">
    <location>
        <begin position="12"/>
        <end position="32"/>
    </location>
</feature>
<sequence length="158" mass="18203">MINYLIKKQRGYALIVVLLIITIIAIITPPLISKIMNGALQYKKAEQNIQLEKLREMGITYIKSVVNESVNEINTEADALDNPTAYKNKVESYILQVLPEFQITKKFNKSENQFRLIINSINLDTSNRIVITYQITPSIKNNVDEKYTSQEEIVIRLK</sequence>
<gene>
    <name evidence="2" type="ORF">J2S14_001172</name>
</gene>
<organism evidence="2 3">
    <name type="scientific">Lederbergia wuyishanensis</name>
    <dbReference type="NCBI Taxonomy" id="1347903"/>
    <lineage>
        <taxon>Bacteria</taxon>
        <taxon>Bacillati</taxon>
        <taxon>Bacillota</taxon>
        <taxon>Bacilli</taxon>
        <taxon>Bacillales</taxon>
        <taxon>Bacillaceae</taxon>
        <taxon>Lederbergia</taxon>
    </lineage>
</organism>